<protein>
    <recommendedName>
        <fullName evidence="4">Lipoprotein</fullName>
    </recommendedName>
</protein>
<organism evidence="2 3">
    <name type="scientific">Aromatoleum petrolei</name>
    <dbReference type="NCBI Taxonomy" id="76116"/>
    <lineage>
        <taxon>Bacteria</taxon>
        <taxon>Pseudomonadati</taxon>
        <taxon>Pseudomonadota</taxon>
        <taxon>Betaproteobacteria</taxon>
        <taxon>Rhodocyclales</taxon>
        <taxon>Rhodocyclaceae</taxon>
        <taxon>Aromatoleum</taxon>
    </lineage>
</organism>
<evidence type="ECO:0000256" key="1">
    <source>
        <dbReference type="SAM" id="SignalP"/>
    </source>
</evidence>
<name>A0ABX1MWJ1_9RHOO</name>
<keyword evidence="3" id="KW-1185">Reference proteome</keyword>
<dbReference type="EMBL" id="WTVR01000050">
    <property type="protein sequence ID" value="NMF90720.1"/>
    <property type="molecule type" value="Genomic_DNA"/>
</dbReference>
<accession>A0ABX1MWJ1</accession>
<dbReference type="PROSITE" id="PS51257">
    <property type="entry name" value="PROKAR_LIPOPROTEIN"/>
    <property type="match status" value="1"/>
</dbReference>
<evidence type="ECO:0008006" key="4">
    <source>
        <dbReference type="Google" id="ProtNLM"/>
    </source>
</evidence>
<gene>
    <name evidence="2" type="ORF">GPA26_19805</name>
</gene>
<sequence length="153" mass="16490">MLHFRLPLLLVALLGLSGCATTLSHVAGYKAGDVMRFRAQKIVDKAEQAKICDQFKDGKITVAQCKERTLAVLEIERKLLDLTTAQVVMLIPEPLGVGDVVQYKLAGMLHEVNGPEPEYQGIICRGTDTVCLTDPKRGTTGKVDPITGVASGT</sequence>
<evidence type="ECO:0000313" key="3">
    <source>
        <dbReference type="Proteomes" id="UP000652074"/>
    </source>
</evidence>
<dbReference type="RefSeq" id="WP_169208055.1">
    <property type="nucleotide sequence ID" value="NZ_CP059560.1"/>
</dbReference>
<dbReference type="Proteomes" id="UP000652074">
    <property type="component" value="Unassembled WGS sequence"/>
</dbReference>
<reference evidence="2 3" key="1">
    <citation type="submission" date="2019-12" db="EMBL/GenBank/DDBJ databases">
        <title>Comparative genomics gives insights into the taxonomy of the Azoarcus-Aromatoleum group and reveals separate origins of nif in the plant-associated Azoarcus and non-plant-associated Aromatoleum sub-groups.</title>
        <authorList>
            <person name="Lafos M."/>
            <person name="Maluk M."/>
            <person name="Batista M."/>
            <person name="Junghare M."/>
            <person name="Carmona M."/>
            <person name="Faoro H."/>
            <person name="Cruz L.M."/>
            <person name="Battistoni F."/>
            <person name="De Souza E."/>
            <person name="Pedrosa F."/>
            <person name="Chen W.-M."/>
            <person name="Poole P.S."/>
            <person name="Dixon R.A."/>
            <person name="James E.K."/>
        </authorList>
    </citation>
    <scope>NUCLEOTIDE SEQUENCE [LARGE SCALE GENOMIC DNA]</scope>
    <source>
        <strain evidence="2 3">ToN1</strain>
    </source>
</reference>
<comment type="caution">
    <text evidence="2">The sequence shown here is derived from an EMBL/GenBank/DDBJ whole genome shotgun (WGS) entry which is preliminary data.</text>
</comment>
<keyword evidence="1" id="KW-0732">Signal</keyword>
<evidence type="ECO:0000313" key="2">
    <source>
        <dbReference type="EMBL" id="NMF90720.1"/>
    </source>
</evidence>
<feature type="chain" id="PRO_5045106875" description="Lipoprotein" evidence="1">
    <location>
        <begin position="21"/>
        <end position="153"/>
    </location>
</feature>
<proteinExistence type="predicted"/>
<feature type="signal peptide" evidence="1">
    <location>
        <begin position="1"/>
        <end position="20"/>
    </location>
</feature>